<gene>
    <name evidence="10" type="ORF">CLUMA_CG014149</name>
</gene>
<dbReference type="Gene3D" id="3.90.190.10">
    <property type="entry name" value="Protein tyrosine phosphatase superfamily"/>
    <property type="match status" value="1"/>
</dbReference>
<evidence type="ECO:0000313" key="11">
    <source>
        <dbReference type="Proteomes" id="UP000183832"/>
    </source>
</evidence>
<reference evidence="10 11" key="1">
    <citation type="submission" date="2015-04" db="EMBL/GenBank/DDBJ databases">
        <authorList>
            <person name="Syromyatnikov M.Y."/>
            <person name="Popov V.N."/>
        </authorList>
    </citation>
    <scope>NUCLEOTIDE SEQUENCE [LARGE SCALE GENOMIC DNA]</scope>
</reference>
<evidence type="ECO:0000256" key="3">
    <source>
        <dbReference type="ARBA" id="ARBA00022801"/>
    </source>
</evidence>
<feature type="domain" description="Tyrosine specific protein phosphatases" evidence="9">
    <location>
        <begin position="737"/>
        <end position="813"/>
    </location>
</feature>
<feature type="region of interest" description="Disordered" evidence="7">
    <location>
        <begin position="324"/>
        <end position="357"/>
    </location>
</feature>
<keyword evidence="11" id="KW-1185">Reference proteome</keyword>
<dbReference type="Proteomes" id="UP000183832">
    <property type="component" value="Unassembled WGS sequence"/>
</dbReference>
<dbReference type="PRINTS" id="PR00700">
    <property type="entry name" value="PRTYPHPHTASE"/>
</dbReference>
<dbReference type="EMBL" id="CVRI01000054">
    <property type="protein sequence ID" value="CRL00899.1"/>
    <property type="molecule type" value="Genomic_DNA"/>
</dbReference>
<dbReference type="GO" id="GO:0009653">
    <property type="term" value="P:anatomical structure morphogenesis"/>
    <property type="evidence" value="ECO:0007669"/>
    <property type="project" value="UniProtKB-ARBA"/>
</dbReference>
<dbReference type="SMART" id="SM00194">
    <property type="entry name" value="PTPc"/>
    <property type="match status" value="1"/>
</dbReference>
<proteinExistence type="predicted"/>
<evidence type="ECO:0000256" key="7">
    <source>
        <dbReference type="SAM" id="MobiDB-lite"/>
    </source>
</evidence>
<evidence type="ECO:0000259" key="8">
    <source>
        <dbReference type="PROSITE" id="PS50055"/>
    </source>
</evidence>
<dbReference type="GO" id="GO:0048666">
    <property type="term" value="P:neuron development"/>
    <property type="evidence" value="ECO:0007669"/>
    <property type="project" value="UniProtKB-ARBA"/>
</dbReference>
<evidence type="ECO:0000256" key="4">
    <source>
        <dbReference type="ARBA" id="ARBA00022912"/>
    </source>
</evidence>
<evidence type="ECO:0000256" key="5">
    <source>
        <dbReference type="PIRSR" id="PIRSR608356-50"/>
    </source>
</evidence>
<dbReference type="PROSITE" id="PS50056">
    <property type="entry name" value="TYR_PHOSPHATASE_2"/>
    <property type="match status" value="1"/>
</dbReference>
<evidence type="ECO:0000256" key="1">
    <source>
        <dbReference type="ARBA" id="ARBA00013064"/>
    </source>
</evidence>
<dbReference type="GO" id="GO:0005886">
    <property type="term" value="C:plasma membrane"/>
    <property type="evidence" value="ECO:0007669"/>
    <property type="project" value="TreeGrafter"/>
</dbReference>
<dbReference type="GO" id="GO:0007165">
    <property type="term" value="P:signal transduction"/>
    <property type="evidence" value="ECO:0007669"/>
    <property type="project" value="TreeGrafter"/>
</dbReference>
<keyword evidence="2" id="KW-0597">Phosphoprotein</keyword>
<feature type="domain" description="Tyrosine-protein phosphatase" evidence="8">
    <location>
        <begin position="519"/>
        <end position="822"/>
    </location>
</feature>
<dbReference type="PANTHER" id="PTHR46198:SF4">
    <property type="entry name" value="PROTEIN-TYROSINE-PHOSPHATASE"/>
    <property type="match status" value="1"/>
</dbReference>
<organism evidence="10 11">
    <name type="scientific">Clunio marinus</name>
    <dbReference type="NCBI Taxonomy" id="568069"/>
    <lineage>
        <taxon>Eukaryota</taxon>
        <taxon>Metazoa</taxon>
        <taxon>Ecdysozoa</taxon>
        <taxon>Arthropoda</taxon>
        <taxon>Hexapoda</taxon>
        <taxon>Insecta</taxon>
        <taxon>Pterygota</taxon>
        <taxon>Neoptera</taxon>
        <taxon>Endopterygota</taxon>
        <taxon>Diptera</taxon>
        <taxon>Nematocera</taxon>
        <taxon>Chironomoidea</taxon>
        <taxon>Chironomidae</taxon>
        <taxon>Clunio</taxon>
    </lineage>
</organism>
<dbReference type="InterPro" id="IPR016130">
    <property type="entry name" value="Tyr_Pase_AS"/>
</dbReference>
<dbReference type="AlphaFoldDB" id="A0A1J1IKZ7"/>
<evidence type="ECO:0000256" key="2">
    <source>
        <dbReference type="ARBA" id="ARBA00022553"/>
    </source>
</evidence>
<feature type="region of interest" description="Disordered" evidence="7">
    <location>
        <begin position="28"/>
        <end position="60"/>
    </location>
</feature>
<feature type="binding site" evidence="6">
    <location>
        <position position="807"/>
    </location>
    <ligand>
        <name>substrate</name>
    </ligand>
</feature>
<sequence length="829" mass="93371">MNQDQEFDEIEDDGICRTPTMKYFQKKKAASLDSDNHHQHHHHHHQNVIGGGNKSCATGNGGKLNSSISVPSTPKHLIAANKLKISYDGGSRHNNKKLGSFEESNSTDSKKHHLSTTSQVGGRTNFTASIQTLNVSSSNLKTLPEIMSITDFDGNQSPSKGPLRIGPPSGIAPSKSGILQRRGSNHSLTLNIDGSCGNLARGLSSSNYSLGNIHGSHLSIAGSNSNLPNRVSIVKKNLLQRRGSNTSLTLNIQEPRNNLNRFNSHSSLNIGGSRKGLLERRNSNTSLTLNIQNRGLSISNCNLRGSECSLSSVNTNQMAEMMMMEQEAEQEAEEQAAKERENSSSKRDQRKFLSSENLHKLSAQSRVTIGAGHHEASHHPTPFGSSDNLKHTPTYQEKLTVITTQPLSPQSTSEDFKCYLANIQLLQNASSVLNAEHLKTLHGLFQKSYKNRSRIYFNEPFMGPFSNDDFLSSRLGPISFFSSSPNESQKELLIKVHQEFWHLPTNYQDKPMIFGTHAKNRYKTILPNEHSRVILHKEEGCDQEPYINANYIKGPDYSTDRYIATQGPMENTVYEFWIMILQNIQKHNGEGIQKMIMLTDFLETNRHKCEVYFPTKLDDHVIFTNTEKKEDEDVVKENLEKIFDPGKDEIDDEEGAAKDVSKIKFHFFAVKNIAVCEKDGYSIRKLKIHYGDNLMKNIYRCDLYHYWFRDWPDHRSPKNIDVLIDMSLDYLDRNCVKDFDETADENAWKNGKHPLPIIHCSAGIGRTGCFAGILNALGQIRANPDDIAVDVLGIVCNLRLNRGGMVQNSEQYELIHRTICLYHHRISQK</sequence>
<dbReference type="STRING" id="568069.A0A1J1IKZ7"/>
<dbReference type="SUPFAM" id="SSF52799">
    <property type="entry name" value="(Phosphotyrosine protein) phosphatases II"/>
    <property type="match status" value="1"/>
</dbReference>
<dbReference type="OrthoDB" id="9993594at2759"/>
<dbReference type="InterPro" id="IPR008356">
    <property type="entry name" value="Tyr_Pase_KIM-con"/>
</dbReference>
<dbReference type="GO" id="GO:0030054">
    <property type="term" value="C:cell junction"/>
    <property type="evidence" value="ECO:0007669"/>
    <property type="project" value="TreeGrafter"/>
</dbReference>
<evidence type="ECO:0000313" key="10">
    <source>
        <dbReference type="EMBL" id="CRL00899.1"/>
    </source>
</evidence>
<name>A0A1J1IKZ7_9DIPT</name>
<dbReference type="PROSITE" id="PS00383">
    <property type="entry name" value="TYR_PHOSPHATASE_1"/>
    <property type="match status" value="1"/>
</dbReference>
<dbReference type="GO" id="GO:0019901">
    <property type="term" value="F:protein kinase binding"/>
    <property type="evidence" value="ECO:0007669"/>
    <property type="project" value="TreeGrafter"/>
</dbReference>
<dbReference type="PROSITE" id="PS50055">
    <property type="entry name" value="TYR_PHOSPHATASE_PTP"/>
    <property type="match status" value="1"/>
</dbReference>
<feature type="active site" description="Phosphocysteine intermediate" evidence="5">
    <location>
        <position position="760"/>
    </location>
</feature>
<dbReference type="InterPro" id="IPR000242">
    <property type="entry name" value="PTP_cat"/>
</dbReference>
<dbReference type="GO" id="GO:0005829">
    <property type="term" value="C:cytosol"/>
    <property type="evidence" value="ECO:0007669"/>
    <property type="project" value="TreeGrafter"/>
</dbReference>
<evidence type="ECO:0000256" key="6">
    <source>
        <dbReference type="PIRSR" id="PIRSR608356-51"/>
    </source>
</evidence>
<feature type="compositionally biased region" description="Basic and acidic residues" evidence="7">
    <location>
        <begin position="335"/>
        <end position="357"/>
    </location>
</feature>
<dbReference type="InterPro" id="IPR003595">
    <property type="entry name" value="Tyr_Pase_cat"/>
</dbReference>
<protein>
    <recommendedName>
        <fullName evidence="1">protein-tyrosine-phosphatase</fullName>
        <ecNumber evidence="1">3.1.3.48</ecNumber>
    </recommendedName>
</protein>
<evidence type="ECO:0000259" key="9">
    <source>
        <dbReference type="PROSITE" id="PS50056"/>
    </source>
</evidence>
<dbReference type="SMART" id="SM00404">
    <property type="entry name" value="PTPc_motif"/>
    <property type="match status" value="1"/>
</dbReference>
<feature type="binding site" evidence="6">
    <location>
        <position position="713"/>
    </location>
    <ligand>
        <name>substrate</name>
    </ligand>
</feature>
<feature type="binding site" evidence="6">
    <location>
        <begin position="760"/>
        <end position="766"/>
    </location>
    <ligand>
        <name>substrate</name>
    </ligand>
</feature>
<dbReference type="PANTHER" id="PTHR46198">
    <property type="entry name" value="PROTEIN-TYROSINE-PHOSPHATASE"/>
    <property type="match status" value="1"/>
</dbReference>
<keyword evidence="3" id="KW-0378">Hydrolase</keyword>
<dbReference type="GO" id="GO:0004725">
    <property type="term" value="F:protein tyrosine phosphatase activity"/>
    <property type="evidence" value="ECO:0007669"/>
    <property type="project" value="UniProtKB-EC"/>
</dbReference>
<feature type="region of interest" description="Disordered" evidence="7">
    <location>
        <begin position="87"/>
        <end position="122"/>
    </location>
</feature>
<dbReference type="EC" id="3.1.3.48" evidence="1"/>
<dbReference type="InterPro" id="IPR029021">
    <property type="entry name" value="Prot-tyrosine_phosphatase-like"/>
</dbReference>
<keyword evidence="4" id="KW-0904">Protein phosphatase</keyword>
<dbReference type="InterPro" id="IPR000387">
    <property type="entry name" value="Tyr_Pase_dom"/>
</dbReference>
<dbReference type="Pfam" id="PF00102">
    <property type="entry name" value="Y_phosphatase"/>
    <property type="match status" value="2"/>
</dbReference>
<accession>A0A1J1IKZ7</accession>